<dbReference type="EMBL" id="AVPE01000013">
    <property type="protein sequence ID" value="KGX90769.1"/>
    <property type="molecule type" value="Genomic_DNA"/>
</dbReference>
<comment type="subcellular location">
    <subcellularLocation>
        <location evidence="1">Cell membrane</location>
        <topology evidence="1">Multi-pass membrane protein</topology>
    </subcellularLocation>
</comment>
<keyword evidence="9" id="KW-1185">Reference proteome</keyword>
<dbReference type="RefSeq" id="WP_026801209.1">
    <property type="nucleotide sequence ID" value="NZ_AULI01000013.1"/>
</dbReference>
<feature type="transmembrane region" description="Helical" evidence="6">
    <location>
        <begin position="41"/>
        <end position="61"/>
    </location>
</feature>
<evidence type="ECO:0000259" key="7">
    <source>
        <dbReference type="Pfam" id="PF06271"/>
    </source>
</evidence>
<keyword evidence="3 6" id="KW-0812">Transmembrane</keyword>
<feature type="transmembrane region" description="Helical" evidence="6">
    <location>
        <begin position="133"/>
        <end position="157"/>
    </location>
</feature>
<keyword evidence="2" id="KW-1003">Cell membrane</keyword>
<dbReference type="eggNOG" id="COG1714">
    <property type="taxonomic scope" value="Bacteria"/>
</dbReference>
<dbReference type="Proteomes" id="UP000030528">
    <property type="component" value="Unassembled WGS sequence"/>
</dbReference>
<evidence type="ECO:0000313" key="9">
    <source>
        <dbReference type="Proteomes" id="UP000030528"/>
    </source>
</evidence>
<evidence type="ECO:0000256" key="1">
    <source>
        <dbReference type="ARBA" id="ARBA00004651"/>
    </source>
</evidence>
<comment type="caution">
    <text evidence="8">The sequence shown here is derived from an EMBL/GenBank/DDBJ whole genome shotgun (WGS) entry which is preliminary data.</text>
</comment>
<evidence type="ECO:0000256" key="4">
    <source>
        <dbReference type="ARBA" id="ARBA00022989"/>
    </source>
</evidence>
<protein>
    <recommendedName>
        <fullName evidence="7">RDD domain-containing protein</fullName>
    </recommendedName>
</protein>
<dbReference type="STRING" id="1385510.GCA_000425205_02936"/>
<evidence type="ECO:0000256" key="6">
    <source>
        <dbReference type="SAM" id="Phobius"/>
    </source>
</evidence>
<evidence type="ECO:0000256" key="3">
    <source>
        <dbReference type="ARBA" id="ARBA00022692"/>
    </source>
</evidence>
<proteinExistence type="predicted"/>
<dbReference type="PANTHER" id="PTHR36115:SF9">
    <property type="entry name" value="LMO1584 PROTEIN"/>
    <property type="match status" value="1"/>
</dbReference>
<evidence type="ECO:0000256" key="2">
    <source>
        <dbReference type="ARBA" id="ARBA00022475"/>
    </source>
</evidence>
<dbReference type="Pfam" id="PF06271">
    <property type="entry name" value="RDD"/>
    <property type="match status" value="1"/>
</dbReference>
<keyword evidence="4 6" id="KW-1133">Transmembrane helix</keyword>
<feature type="transmembrane region" description="Helical" evidence="6">
    <location>
        <begin position="82"/>
        <end position="102"/>
    </location>
</feature>
<dbReference type="AlphaFoldDB" id="A0A0A5GFI2"/>
<evidence type="ECO:0000256" key="5">
    <source>
        <dbReference type="ARBA" id="ARBA00023136"/>
    </source>
</evidence>
<feature type="transmembrane region" description="Helical" evidence="6">
    <location>
        <begin position="12"/>
        <end position="35"/>
    </location>
</feature>
<sequence length="198" mass="21485">MNDAVGFPKRLGAFLIDRILLIVVGSILGALIPFISSLTDVLYAVLVPALWYGYTVGKRALGVRILRMDGSNPGFGTTLTRAIVGGVIYFLPVIAAIIYGFLSIDVTALINELNQVAASMTPNETFALNQDEAVAFTIFGFSMLASLLILIISALMVGFRKDHRSLHDLVARTYVSDLKPGETIEEQKYLLGYAKNLA</sequence>
<dbReference type="OrthoDB" id="1787043at2"/>
<reference evidence="8 9" key="1">
    <citation type="submission" date="2013-08" db="EMBL/GenBank/DDBJ databases">
        <authorList>
            <person name="Huang J."/>
            <person name="Wang G."/>
        </authorList>
    </citation>
    <scope>NUCLEOTIDE SEQUENCE [LARGE SCALE GENOMIC DNA]</scope>
    <source>
        <strain evidence="8 9">JSM 076056</strain>
    </source>
</reference>
<keyword evidence="5 6" id="KW-0472">Membrane</keyword>
<dbReference type="InterPro" id="IPR051791">
    <property type="entry name" value="Pra-immunoreactive"/>
</dbReference>
<dbReference type="PANTHER" id="PTHR36115">
    <property type="entry name" value="PROLINE-RICH ANTIGEN HOMOLOG-RELATED"/>
    <property type="match status" value="1"/>
</dbReference>
<name>A0A0A5GFI2_9BACI</name>
<evidence type="ECO:0000313" key="8">
    <source>
        <dbReference type="EMBL" id="KGX90769.1"/>
    </source>
</evidence>
<dbReference type="GO" id="GO:0005886">
    <property type="term" value="C:plasma membrane"/>
    <property type="evidence" value="ECO:0007669"/>
    <property type="project" value="UniProtKB-SubCell"/>
</dbReference>
<gene>
    <name evidence="8" type="ORF">N781_06740</name>
</gene>
<dbReference type="InterPro" id="IPR010432">
    <property type="entry name" value="RDD"/>
</dbReference>
<feature type="domain" description="RDD" evidence="7">
    <location>
        <begin position="6"/>
        <end position="171"/>
    </location>
</feature>
<accession>A0A0A5GFI2</accession>
<organism evidence="8 9">
    <name type="scientific">Pontibacillus halophilus JSM 076056 = DSM 19796</name>
    <dbReference type="NCBI Taxonomy" id="1385510"/>
    <lineage>
        <taxon>Bacteria</taxon>
        <taxon>Bacillati</taxon>
        <taxon>Bacillota</taxon>
        <taxon>Bacilli</taxon>
        <taxon>Bacillales</taxon>
        <taxon>Bacillaceae</taxon>
        <taxon>Pontibacillus</taxon>
    </lineage>
</organism>